<feature type="transmembrane region" description="Helical" evidence="6">
    <location>
        <begin position="72"/>
        <end position="93"/>
    </location>
</feature>
<feature type="transmembrane region" description="Helical" evidence="6">
    <location>
        <begin position="6"/>
        <end position="29"/>
    </location>
</feature>
<evidence type="ECO:0000256" key="6">
    <source>
        <dbReference type="SAM" id="Phobius"/>
    </source>
</evidence>
<name>A0A1H1Z619_9ACTN</name>
<sequence length="209" mass="20019">MSVVDALAAGALVGLAVALPLGPVGCHLVGLAARSPRRTAVAAALGVAVVDLGYALAAATGGLVLGRAVARVAPVLELVATAVLVAVGVHAAVQAVRRFRSPVPVGRRTPPSALRAFATTVAMTAVNPATLLTFVAVVVGGAGPTTARGAAAAAFAVAAGAASAAWQLVLVGGGALLGRLLTGRTGQLAVGLASALLLLGLAVGLRVSG</sequence>
<dbReference type="GO" id="GO:0005886">
    <property type="term" value="C:plasma membrane"/>
    <property type="evidence" value="ECO:0007669"/>
    <property type="project" value="UniProtKB-SubCell"/>
</dbReference>
<dbReference type="AlphaFoldDB" id="A0A1H1Z619"/>
<proteinExistence type="predicted"/>
<dbReference type="RefSeq" id="WP_157720554.1">
    <property type="nucleotide sequence ID" value="NZ_LT629749.1"/>
</dbReference>
<evidence type="ECO:0000256" key="2">
    <source>
        <dbReference type="ARBA" id="ARBA00022475"/>
    </source>
</evidence>
<dbReference type="Proteomes" id="UP000199092">
    <property type="component" value="Chromosome I"/>
</dbReference>
<comment type="subcellular location">
    <subcellularLocation>
        <location evidence="1">Cell membrane</location>
        <topology evidence="1">Multi-pass membrane protein</topology>
    </subcellularLocation>
</comment>
<evidence type="ECO:0000313" key="8">
    <source>
        <dbReference type="Proteomes" id="UP000199092"/>
    </source>
</evidence>
<dbReference type="STRING" id="546871.SAMN04488543_3572"/>
<evidence type="ECO:0000256" key="4">
    <source>
        <dbReference type="ARBA" id="ARBA00022989"/>
    </source>
</evidence>
<evidence type="ECO:0000256" key="3">
    <source>
        <dbReference type="ARBA" id="ARBA00022692"/>
    </source>
</evidence>
<feature type="transmembrane region" description="Helical" evidence="6">
    <location>
        <begin position="114"/>
        <end position="139"/>
    </location>
</feature>
<keyword evidence="4 6" id="KW-1133">Transmembrane helix</keyword>
<evidence type="ECO:0000256" key="5">
    <source>
        <dbReference type="ARBA" id="ARBA00023136"/>
    </source>
</evidence>
<dbReference type="InterPro" id="IPR001123">
    <property type="entry name" value="LeuE-type"/>
</dbReference>
<feature type="transmembrane region" description="Helical" evidence="6">
    <location>
        <begin position="41"/>
        <end position="66"/>
    </location>
</feature>
<feature type="transmembrane region" description="Helical" evidence="6">
    <location>
        <begin position="188"/>
        <end position="207"/>
    </location>
</feature>
<dbReference type="PANTHER" id="PTHR30086:SF20">
    <property type="entry name" value="ARGININE EXPORTER PROTEIN ARGO-RELATED"/>
    <property type="match status" value="1"/>
</dbReference>
<reference evidence="7 8" key="1">
    <citation type="submission" date="2016-10" db="EMBL/GenBank/DDBJ databases">
        <authorList>
            <person name="de Groot N.N."/>
        </authorList>
    </citation>
    <scope>NUCLEOTIDE SEQUENCE [LARGE SCALE GENOMIC DNA]</scope>
    <source>
        <strain evidence="7 8">DSM 21741</strain>
    </source>
</reference>
<accession>A0A1H1Z619</accession>
<dbReference type="PANTHER" id="PTHR30086">
    <property type="entry name" value="ARGININE EXPORTER PROTEIN ARGO"/>
    <property type="match status" value="1"/>
</dbReference>
<dbReference type="EMBL" id="LT629749">
    <property type="protein sequence ID" value="SDT28656.1"/>
    <property type="molecule type" value="Genomic_DNA"/>
</dbReference>
<evidence type="ECO:0000256" key="1">
    <source>
        <dbReference type="ARBA" id="ARBA00004651"/>
    </source>
</evidence>
<dbReference type="GO" id="GO:0015171">
    <property type="term" value="F:amino acid transmembrane transporter activity"/>
    <property type="evidence" value="ECO:0007669"/>
    <property type="project" value="TreeGrafter"/>
</dbReference>
<dbReference type="Pfam" id="PF01810">
    <property type="entry name" value="LysE"/>
    <property type="match status" value="1"/>
</dbReference>
<evidence type="ECO:0000313" key="7">
    <source>
        <dbReference type="EMBL" id="SDT28656.1"/>
    </source>
</evidence>
<protein>
    <submittedName>
        <fullName evidence="7">Arginine exporter protein ArgO</fullName>
    </submittedName>
</protein>
<gene>
    <name evidence="7" type="ORF">SAMN04488543_3572</name>
</gene>
<feature type="transmembrane region" description="Helical" evidence="6">
    <location>
        <begin position="151"/>
        <end position="176"/>
    </location>
</feature>
<keyword evidence="3 6" id="KW-0812">Transmembrane</keyword>
<keyword evidence="5 6" id="KW-0472">Membrane</keyword>
<organism evidence="7 8">
    <name type="scientific">Friedmanniella luteola</name>
    <dbReference type="NCBI Taxonomy" id="546871"/>
    <lineage>
        <taxon>Bacteria</taxon>
        <taxon>Bacillati</taxon>
        <taxon>Actinomycetota</taxon>
        <taxon>Actinomycetes</taxon>
        <taxon>Propionibacteriales</taxon>
        <taxon>Nocardioidaceae</taxon>
        <taxon>Friedmanniella</taxon>
    </lineage>
</organism>
<keyword evidence="8" id="KW-1185">Reference proteome</keyword>
<keyword evidence="2" id="KW-1003">Cell membrane</keyword>